<dbReference type="InterPro" id="IPR000742">
    <property type="entry name" value="EGF"/>
</dbReference>
<dbReference type="RefSeq" id="XP_035681935.1">
    <property type="nucleotide sequence ID" value="XM_035826042.1"/>
</dbReference>
<dbReference type="InterPro" id="IPR055355">
    <property type="entry name" value="ZP-C"/>
</dbReference>
<dbReference type="PROSITE" id="PS50041">
    <property type="entry name" value="C_TYPE_LECTIN_2"/>
    <property type="match status" value="1"/>
</dbReference>
<dbReference type="Gene3D" id="2.60.120.260">
    <property type="entry name" value="Galactose-binding domain-like"/>
    <property type="match status" value="1"/>
</dbReference>
<dbReference type="Pfam" id="PF00041">
    <property type="entry name" value="fn3"/>
    <property type="match status" value="1"/>
</dbReference>
<evidence type="ECO:0000259" key="15">
    <source>
        <dbReference type="PROSITE" id="PS50026"/>
    </source>
</evidence>
<accession>A0A9J7MWZ9</accession>
<feature type="disulfide bond" evidence="12">
    <location>
        <begin position="416"/>
        <end position="480"/>
    </location>
</feature>
<dbReference type="PROSITE" id="PS50853">
    <property type="entry name" value="FN3"/>
    <property type="match status" value="1"/>
</dbReference>
<feature type="transmembrane region" description="Helical" evidence="14">
    <location>
        <begin position="1049"/>
        <end position="1072"/>
    </location>
</feature>
<keyword evidence="21" id="KW-1185">Reference proteome</keyword>
<dbReference type="PROSITE" id="PS50287">
    <property type="entry name" value="SRCR_2"/>
    <property type="match status" value="1"/>
</dbReference>
<evidence type="ECO:0000256" key="13">
    <source>
        <dbReference type="SAM" id="MobiDB-lite"/>
    </source>
</evidence>
<dbReference type="SUPFAM" id="SSF57184">
    <property type="entry name" value="Growth factor receptor domain"/>
    <property type="match status" value="2"/>
</dbReference>
<evidence type="ECO:0000256" key="1">
    <source>
        <dbReference type="ARBA" id="ARBA00004479"/>
    </source>
</evidence>
<feature type="compositionally biased region" description="Basic and acidic residues" evidence="13">
    <location>
        <begin position="1014"/>
        <end position="1024"/>
    </location>
</feature>
<feature type="domain" description="Fibronectin type-III" evidence="18">
    <location>
        <begin position="653"/>
        <end position="744"/>
    </location>
</feature>
<keyword evidence="8 14" id="KW-0472">Membrane</keyword>
<dbReference type="PROSITE" id="PS50026">
    <property type="entry name" value="EGF_3"/>
    <property type="match status" value="6"/>
</dbReference>
<dbReference type="SMART" id="SM00181">
    <property type="entry name" value="EGF"/>
    <property type="match status" value="6"/>
</dbReference>
<dbReference type="FunFam" id="2.10.25.10:FF:000038">
    <property type="entry name" value="Fibrillin 2"/>
    <property type="match status" value="5"/>
</dbReference>
<dbReference type="GO" id="GO:0005201">
    <property type="term" value="F:extracellular matrix structural constituent"/>
    <property type="evidence" value="ECO:0000318"/>
    <property type="project" value="GO_Central"/>
</dbReference>
<dbReference type="InterPro" id="IPR001190">
    <property type="entry name" value="SRCR"/>
</dbReference>
<dbReference type="PANTHER" id="PTHR24039">
    <property type="entry name" value="FIBRILLIN-RELATED"/>
    <property type="match status" value="1"/>
</dbReference>
<dbReference type="InterPro" id="IPR003609">
    <property type="entry name" value="Pan_app"/>
</dbReference>
<dbReference type="InterPro" id="IPR049883">
    <property type="entry name" value="NOTCH1_EGF-like"/>
</dbReference>
<dbReference type="Pfam" id="PF12947">
    <property type="entry name" value="EGF_3"/>
    <property type="match status" value="2"/>
</dbReference>
<evidence type="ECO:0000256" key="11">
    <source>
        <dbReference type="PROSITE-ProRule" id="PRU00076"/>
    </source>
</evidence>
<keyword evidence="7 14" id="KW-1133">Transmembrane helix</keyword>
<dbReference type="SMART" id="SM00179">
    <property type="entry name" value="EGF_CA"/>
    <property type="match status" value="6"/>
</dbReference>
<dbReference type="PRINTS" id="PR00258">
    <property type="entry name" value="SPERACTRCPTR"/>
</dbReference>
<dbReference type="Gene3D" id="2.60.40.4100">
    <property type="entry name" value="Zona pellucida, ZP-C domain"/>
    <property type="match status" value="1"/>
</dbReference>
<dbReference type="SUPFAM" id="SSF56436">
    <property type="entry name" value="C-type lectin-like"/>
    <property type="match status" value="1"/>
</dbReference>
<dbReference type="KEGG" id="bfo:118419592"/>
<keyword evidence="2 11" id="KW-0245">EGF-like domain</keyword>
<evidence type="ECO:0000259" key="19">
    <source>
        <dbReference type="PROSITE" id="PS50948"/>
    </source>
</evidence>
<evidence type="ECO:0000256" key="3">
    <source>
        <dbReference type="ARBA" id="ARBA00022692"/>
    </source>
</evidence>
<dbReference type="InterPro" id="IPR001507">
    <property type="entry name" value="ZP_dom"/>
</dbReference>
<dbReference type="CDD" id="cd00037">
    <property type="entry name" value="CLECT"/>
    <property type="match status" value="1"/>
</dbReference>
<evidence type="ECO:0000256" key="10">
    <source>
        <dbReference type="ARBA" id="ARBA00023180"/>
    </source>
</evidence>
<dbReference type="Proteomes" id="UP000001554">
    <property type="component" value="Chromosome 7"/>
</dbReference>
<dbReference type="InterPro" id="IPR036116">
    <property type="entry name" value="FN3_sf"/>
</dbReference>
<evidence type="ECO:0000256" key="7">
    <source>
        <dbReference type="ARBA" id="ARBA00022989"/>
    </source>
</evidence>
<dbReference type="PROSITE" id="PS01187">
    <property type="entry name" value="EGF_CA"/>
    <property type="match status" value="3"/>
</dbReference>
<dbReference type="InterPro" id="IPR016186">
    <property type="entry name" value="C-type_lectin-like/link_sf"/>
</dbReference>
<feature type="domain" description="EGF-like" evidence="15">
    <location>
        <begin position="136"/>
        <end position="176"/>
    </location>
</feature>
<dbReference type="Gene3D" id="3.10.250.10">
    <property type="entry name" value="SRCR-like domain"/>
    <property type="match status" value="1"/>
</dbReference>
<feature type="domain" description="ZP" evidence="20">
    <location>
        <begin position="749"/>
        <end position="1003"/>
    </location>
</feature>
<dbReference type="SMART" id="SM00241">
    <property type="entry name" value="ZP"/>
    <property type="match status" value="1"/>
</dbReference>
<gene>
    <name evidence="22" type="primary">LOC118419592</name>
</gene>
<dbReference type="FunFam" id="2.10.25.10:FF:000202">
    <property type="entry name" value="Multiple epidermal growth factor-like domains 8"/>
    <property type="match status" value="1"/>
</dbReference>
<dbReference type="PANTHER" id="PTHR24039:SF58">
    <property type="entry name" value="EGF-LIKE DOMAIN-CONTAINING PROTEIN"/>
    <property type="match status" value="1"/>
</dbReference>
<dbReference type="Gene3D" id="2.10.25.10">
    <property type="entry name" value="Laminin"/>
    <property type="match status" value="6"/>
</dbReference>
<dbReference type="SMART" id="SM00060">
    <property type="entry name" value="FN3"/>
    <property type="match status" value="1"/>
</dbReference>
<evidence type="ECO:0000313" key="22">
    <source>
        <dbReference type="RefSeq" id="XP_035681935.1"/>
    </source>
</evidence>
<evidence type="ECO:0000256" key="14">
    <source>
        <dbReference type="SAM" id="Phobius"/>
    </source>
</evidence>
<keyword evidence="9 12" id="KW-1015">Disulfide bond</keyword>
<reference evidence="21" key="1">
    <citation type="journal article" date="2020" name="Nat. Ecol. Evol.">
        <title>Deeply conserved synteny resolves early events in vertebrate evolution.</title>
        <authorList>
            <person name="Simakov O."/>
            <person name="Marletaz F."/>
            <person name="Yue J.X."/>
            <person name="O'Connell B."/>
            <person name="Jenkins J."/>
            <person name="Brandt A."/>
            <person name="Calef R."/>
            <person name="Tung C.H."/>
            <person name="Huang T.K."/>
            <person name="Schmutz J."/>
            <person name="Satoh N."/>
            <person name="Yu J.K."/>
            <person name="Putnam N.H."/>
            <person name="Green R.E."/>
            <person name="Rokhsar D.S."/>
        </authorList>
    </citation>
    <scope>NUCLEOTIDE SEQUENCE [LARGE SCALE GENOMIC DNA]</scope>
    <source>
        <strain evidence="21">S238N-H82</strain>
    </source>
</reference>
<feature type="domain" description="EGF-like" evidence="15">
    <location>
        <begin position="95"/>
        <end position="135"/>
    </location>
</feature>
<feature type="disulfide bond" evidence="12">
    <location>
        <begin position="429"/>
        <end position="490"/>
    </location>
</feature>
<feature type="domain" description="EGF-like" evidence="15">
    <location>
        <begin position="177"/>
        <end position="217"/>
    </location>
</feature>
<dbReference type="SUPFAM" id="SSF57196">
    <property type="entry name" value="EGF/Laminin"/>
    <property type="match status" value="1"/>
</dbReference>
<dbReference type="Pfam" id="PF00059">
    <property type="entry name" value="Lectin_C"/>
    <property type="match status" value="1"/>
</dbReference>
<dbReference type="GO" id="GO:0016020">
    <property type="term" value="C:membrane"/>
    <property type="evidence" value="ECO:0007669"/>
    <property type="project" value="UniProtKB-SubCell"/>
</dbReference>
<dbReference type="PROSITE" id="PS50948">
    <property type="entry name" value="PAN"/>
    <property type="match status" value="1"/>
</dbReference>
<dbReference type="OrthoDB" id="536948at2759"/>
<evidence type="ECO:0000313" key="21">
    <source>
        <dbReference type="Proteomes" id="UP000001554"/>
    </source>
</evidence>
<feature type="domain" description="EGF-like" evidence="15">
    <location>
        <begin position="534"/>
        <end position="574"/>
    </location>
</feature>
<sequence length="1110" mass="120077">MPYTLTSIALNNYGDTTHDVRAFKLQKSHIPDGSLRNWQDVVTVTDVEGGNLFHHRQEFGGFEETSRYWRFVITRTYSGYQPWLRELNLYAMSDDVDECADGTDNCHAQATCTNTDGSFSCVCGSGYRGDGVTCTDVNECLYGTDNCHAQATCTNTEGSFSCVCGSGYSGDGMACTDVDECADGTDNCHAQATCTNTEGSFSCVCGSGYSGDGVACTDVDECADGTDNCHAEATCTNTEGSFSCVCGSGYSGDGVACTGCVISDYVPLNGVCYKSFTELKTRAEARLRCAADGGMLAMPKDSATNTFLANLAEVVWGRWLGLTDTNGDRQWEFEDGQLLTSADYSNWRPGEPTPDEGQGGCVGFWEGESSWDEKDCSFVRGFICQINEVPVRLVGGNSANEGRVEVLHNGEWGTVCDDNWGMNDAHVVCRMLGYATAEEAPCCARFGEGSGQIWLDEVRCYGTEAALSDCSHRGWGVEDCRHTEDAGVVCINEVDECADGTDNCHAQATCTNTEGSFSCVCGSGYSGDGMACTDVDECADGTDNCHAQAICTNTEGSFSCVCGSGYSGDGVACTETCGLSAFRHYPQTDCRGYDISNPSGLTLQGCAAACCADSTCLSFQYNDDNQCWLKNGLCLEKESLSARNMYDRIDVPALSDLVFTDVGTDYVTLSWRAPPDLNIARYRLRYHHAGASHQDLSPPPSPGNTAATVPGLWADTEYTFTLTAFGDDDQEVGEISGTETTAEVVVTVECNDDHMTVTFPRAALPTVDVDNMHLLDDSCRATVTQTEVTLRAGLQDCGTIRDSSEDDKFIFTNEAIANQLTSDNGAVRGAPFSKSFRCEFLRQFVFSQGREVLFNIPSPRVQVVDAENSFTFEMHMFTSPDFTATYNSDDFPLQVTSSDRLHFGLSVTSPLNDLELFALRCLATPSTNPDDSPSISIINDGCNVDPTLQRDSERSNDMALYYSIQSFAFPNIDDPSLVYFHCTMVLCFKNNPASRCSQGCLPPSRRRRAMSDLSEPRARRASERDHITTISQGPFKVGNAQEQASLPTVGIAVGTAAGIAGVLLVVATAFLVRKRRGRDAKEAEDRIGVNNYSFELWGKDKATNATPKPE</sequence>
<dbReference type="CDD" id="cd00063">
    <property type="entry name" value="FN3"/>
    <property type="match status" value="1"/>
</dbReference>
<dbReference type="PROSITE" id="PS51034">
    <property type="entry name" value="ZP_2"/>
    <property type="match status" value="1"/>
</dbReference>
<feature type="disulfide bond" evidence="12">
    <location>
        <begin position="460"/>
        <end position="470"/>
    </location>
</feature>
<evidence type="ECO:0000259" key="18">
    <source>
        <dbReference type="PROSITE" id="PS50853"/>
    </source>
</evidence>
<comment type="caution">
    <text evidence="11">Lacks conserved residue(s) required for the propagation of feature annotation.</text>
</comment>
<dbReference type="InterPro" id="IPR003961">
    <property type="entry name" value="FN3_dom"/>
</dbReference>
<dbReference type="Gene3D" id="2.60.40.3210">
    <property type="entry name" value="Zona pellucida, ZP-N domain"/>
    <property type="match status" value="1"/>
</dbReference>
<dbReference type="InterPro" id="IPR013783">
    <property type="entry name" value="Ig-like_fold"/>
</dbReference>
<keyword evidence="5" id="KW-0677">Repeat</keyword>
<dbReference type="SUPFAM" id="SSF56487">
    <property type="entry name" value="SRCR-like"/>
    <property type="match status" value="1"/>
</dbReference>
<dbReference type="SMART" id="SM00034">
    <property type="entry name" value="CLECT"/>
    <property type="match status" value="1"/>
</dbReference>
<comment type="subcellular location">
    <subcellularLocation>
        <location evidence="1">Membrane</location>
        <topology evidence="1">Single-pass type I membrane protein</topology>
    </subcellularLocation>
</comment>
<protein>
    <submittedName>
        <fullName evidence="22">Uncharacterized protein LOC118419592</fullName>
    </submittedName>
</protein>
<reference evidence="22" key="2">
    <citation type="submission" date="2025-08" db="UniProtKB">
        <authorList>
            <consortium name="RefSeq"/>
        </authorList>
    </citation>
    <scope>IDENTIFICATION</scope>
    <source>
        <strain evidence="22">S238N-H82</strain>
        <tissue evidence="22">Testes</tissue>
    </source>
</reference>
<dbReference type="Pfam" id="PF07645">
    <property type="entry name" value="EGF_CA"/>
    <property type="match status" value="4"/>
</dbReference>
<keyword evidence="3 14" id="KW-0812">Transmembrane</keyword>
<dbReference type="InterPro" id="IPR016187">
    <property type="entry name" value="CTDL_fold"/>
</dbReference>
<dbReference type="CDD" id="cd00054">
    <property type="entry name" value="EGF_CA"/>
    <property type="match status" value="6"/>
</dbReference>
<dbReference type="InterPro" id="IPR009030">
    <property type="entry name" value="Growth_fac_rcpt_cys_sf"/>
</dbReference>
<keyword evidence="6" id="KW-0106">Calcium</keyword>
<dbReference type="GO" id="GO:0048731">
    <property type="term" value="P:system development"/>
    <property type="evidence" value="ECO:0007669"/>
    <property type="project" value="UniProtKB-ARBA"/>
</dbReference>
<feature type="domain" description="C-type lectin" evidence="16">
    <location>
        <begin position="268"/>
        <end position="385"/>
    </location>
</feature>
<evidence type="ECO:0000256" key="4">
    <source>
        <dbReference type="ARBA" id="ARBA00022729"/>
    </source>
</evidence>
<evidence type="ECO:0000256" key="9">
    <source>
        <dbReference type="ARBA" id="ARBA00023157"/>
    </source>
</evidence>
<dbReference type="AlphaFoldDB" id="A0A9J7MWZ9"/>
<evidence type="ECO:0000256" key="6">
    <source>
        <dbReference type="ARBA" id="ARBA00022837"/>
    </source>
</evidence>
<feature type="domain" description="EGF-like" evidence="15">
    <location>
        <begin position="218"/>
        <end position="258"/>
    </location>
</feature>
<dbReference type="SMART" id="SM00202">
    <property type="entry name" value="SR"/>
    <property type="match status" value="1"/>
</dbReference>
<evidence type="ECO:0000256" key="5">
    <source>
        <dbReference type="ARBA" id="ARBA00022737"/>
    </source>
</evidence>
<feature type="domain" description="EGF-like" evidence="15">
    <location>
        <begin position="493"/>
        <end position="533"/>
    </location>
</feature>
<dbReference type="PROSITE" id="PS00010">
    <property type="entry name" value="ASX_HYDROXYL"/>
    <property type="match status" value="6"/>
</dbReference>
<dbReference type="InterPro" id="IPR001304">
    <property type="entry name" value="C-type_lectin-like"/>
</dbReference>
<dbReference type="InterPro" id="IPR001881">
    <property type="entry name" value="EGF-like_Ca-bd_dom"/>
</dbReference>
<name>A0A9J7MWZ9_BRAFL</name>
<dbReference type="InterPro" id="IPR018097">
    <property type="entry name" value="EGF_Ca-bd_CS"/>
</dbReference>
<dbReference type="InterPro" id="IPR024731">
    <property type="entry name" value="NELL2-like_EGF"/>
</dbReference>
<organism evidence="21 22">
    <name type="scientific">Branchiostoma floridae</name>
    <name type="common">Florida lancelet</name>
    <name type="synonym">Amphioxus</name>
    <dbReference type="NCBI Taxonomy" id="7739"/>
    <lineage>
        <taxon>Eukaryota</taxon>
        <taxon>Metazoa</taxon>
        <taxon>Chordata</taxon>
        <taxon>Cephalochordata</taxon>
        <taxon>Leptocardii</taxon>
        <taxon>Amphioxiformes</taxon>
        <taxon>Branchiostomatidae</taxon>
        <taxon>Branchiostoma</taxon>
    </lineage>
</organism>
<feature type="domain" description="SRCR" evidence="17">
    <location>
        <begin position="391"/>
        <end position="491"/>
    </location>
</feature>
<dbReference type="GeneID" id="118419592"/>
<dbReference type="Pfam" id="PF00530">
    <property type="entry name" value="SRCR"/>
    <property type="match status" value="1"/>
</dbReference>
<proteinExistence type="predicted"/>
<evidence type="ECO:0000259" key="16">
    <source>
        <dbReference type="PROSITE" id="PS50041"/>
    </source>
</evidence>
<dbReference type="FunFam" id="3.10.250.10:FF:000001">
    <property type="entry name" value="Lysyl oxidase 4 isoform X1"/>
    <property type="match status" value="1"/>
</dbReference>
<dbReference type="InterPro" id="IPR000152">
    <property type="entry name" value="EGF-type_Asp/Asn_hydroxyl_site"/>
</dbReference>
<feature type="domain" description="Apple" evidence="19">
    <location>
        <begin position="577"/>
        <end position="653"/>
    </location>
</feature>
<keyword evidence="4" id="KW-0732">Signal</keyword>
<dbReference type="InterPro" id="IPR036772">
    <property type="entry name" value="SRCR-like_dom_sf"/>
</dbReference>
<keyword evidence="10" id="KW-0325">Glycoprotein</keyword>
<evidence type="ECO:0000256" key="2">
    <source>
        <dbReference type="ARBA" id="ARBA00022536"/>
    </source>
</evidence>
<evidence type="ECO:0000259" key="17">
    <source>
        <dbReference type="PROSITE" id="PS50287"/>
    </source>
</evidence>
<evidence type="ECO:0000256" key="12">
    <source>
        <dbReference type="PROSITE-ProRule" id="PRU00196"/>
    </source>
</evidence>
<dbReference type="GO" id="GO:0005576">
    <property type="term" value="C:extracellular region"/>
    <property type="evidence" value="ECO:0000318"/>
    <property type="project" value="GO_Central"/>
</dbReference>
<dbReference type="PROSITE" id="PS00420">
    <property type="entry name" value="SRCR_1"/>
    <property type="match status" value="1"/>
</dbReference>
<dbReference type="Gene3D" id="3.10.100.10">
    <property type="entry name" value="Mannose-Binding Protein A, subunit A"/>
    <property type="match status" value="1"/>
</dbReference>
<dbReference type="PROSITE" id="PS01186">
    <property type="entry name" value="EGF_2"/>
    <property type="match status" value="6"/>
</dbReference>
<dbReference type="Gene3D" id="2.60.40.10">
    <property type="entry name" value="Immunoglobulins"/>
    <property type="match status" value="1"/>
</dbReference>
<dbReference type="Pfam" id="PF00100">
    <property type="entry name" value="Zona_pellucida"/>
    <property type="match status" value="1"/>
</dbReference>
<dbReference type="GO" id="GO:0005509">
    <property type="term" value="F:calcium ion binding"/>
    <property type="evidence" value="ECO:0007669"/>
    <property type="project" value="InterPro"/>
</dbReference>
<dbReference type="InterPro" id="IPR042235">
    <property type="entry name" value="ZP-C_dom"/>
</dbReference>
<dbReference type="GO" id="GO:0048513">
    <property type="term" value="P:animal organ development"/>
    <property type="evidence" value="ECO:0007669"/>
    <property type="project" value="UniProtKB-ARBA"/>
</dbReference>
<evidence type="ECO:0000256" key="8">
    <source>
        <dbReference type="ARBA" id="ARBA00023136"/>
    </source>
</evidence>
<evidence type="ECO:0000259" key="20">
    <source>
        <dbReference type="PROSITE" id="PS51034"/>
    </source>
</evidence>
<dbReference type="SUPFAM" id="SSF49265">
    <property type="entry name" value="Fibronectin type III"/>
    <property type="match status" value="1"/>
</dbReference>
<feature type="region of interest" description="Disordered" evidence="13">
    <location>
        <begin position="1005"/>
        <end position="1024"/>
    </location>
</feature>